<sequence>MTKLKHTSGELALKIGDDNRRATIITEDGREVMNIEVSHKIMSTETFANALAMTAAGKMLETLVEMCPAVNGHDYALSCYYFGPKLSNGMCGSAQKGTCKIWNAICAATGHCKSLPFDEPLEVKP</sequence>
<proteinExistence type="predicted"/>
<accession>A0AAE3VIS5</accession>
<evidence type="ECO:0000313" key="1">
    <source>
        <dbReference type="EMBL" id="MDQ0291053.1"/>
    </source>
</evidence>
<reference evidence="1" key="1">
    <citation type="submission" date="2023-07" db="EMBL/GenBank/DDBJ databases">
        <title>Genomic Encyclopedia of Type Strains, Phase IV (KMG-IV): sequencing the most valuable type-strain genomes for metagenomic binning, comparative biology and taxonomic classification.</title>
        <authorList>
            <person name="Goeker M."/>
        </authorList>
    </citation>
    <scope>NUCLEOTIDE SEQUENCE</scope>
    <source>
        <strain evidence="1">DSM 24202</strain>
    </source>
</reference>
<dbReference type="EMBL" id="JAUSVL010000001">
    <property type="protein sequence ID" value="MDQ0291053.1"/>
    <property type="molecule type" value="Genomic_DNA"/>
</dbReference>
<dbReference type="AlphaFoldDB" id="A0AAE3VIS5"/>
<protein>
    <submittedName>
        <fullName evidence="1">Uncharacterized protein</fullName>
    </submittedName>
</protein>
<gene>
    <name evidence="1" type="ORF">J3R75_003160</name>
</gene>
<dbReference type="Proteomes" id="UP001238163">
    <property type="component" value="Unassembled WGS sequence"/>
</dbReference>
<keyword evidence="2" id="KW-1185">Reference proteome</keyword>
<name>A0AAE3VIS5_9BACT</name>
<dbReference type="RefSeq" id="WP_307263283.1">
    <property type="nucleotide sequence ID" value="NZ_JAUSVL010000001.1"/>
</dbReference>
<comment type="caution">
    <text evidence="1">The sequence shown here is derived from an EMBL/GenBank/DDBJ whole genome shotgun (WGS) entry which is preliminary data.</text>
</comment>
<evidence type="ECO:0000313" key="2">
    <source>
        <dbReference type="Proteomes" id="UP001238163"/>
    </source>
</evidence>
<organism evidence="1 2">
    <name type="scientific">Oligosphaera ethanolica</name>
    <dbReference type="NCBI Taxonomy" id="760260"/>
    <lineage>
        <taxon>Bacteria</taxon>
        <taxon>Pseudomonadati</taxon>
        <taxon>Lentisphaerota</taxon>
        <taxon>Oligosphaeria</taxon>
        <taxon>Oligosphaerales</taxon>
        <taxon>Oligosphaeraceae</taxon>
        <taxon>Oligosphaera</taxon>
    </lineage>
</organism>